<dbReference type="PROSITE" id="PS50887">
    <property type="entry name" value="GGDEF"/>
    <property type="match status" value="1"/>
</dbReference>
<dbReference type="SMART" id="SM00052">
    <property type="entry name" value="EAL"/>
    <property type="match status" value="1"/>
</dbReference>
<dbReference type="RefSeq" id="WP_258813377.1">
    <property type="nucleotide sequence ID" value="NZ_JANUGU010000007.1"/>
</dbReference>
<keyword evidence="2" id="KW-0812">Transmembrane</keyword>
<feature type="domain" description="GGDEF" evidence="4">
    <location>
        <begin position="502"/>
        <end position="636"/>
    </location>
</feature>
<feature type="domain" description="EAL" evidence="3">
    <location>
        <begin position="645"/>
        <end position="907"/>
    </location>
</feature>
<evidence type="ECO:0000259" key="3">
    <source>
        <dbReference type="PROSITE" id="PS50883"/>
    </source>
</evidence>
<dbReference type="InterPro" id="IPR001633">
    <property type="entry name" value="EAL_dom"/>
</dbReference>
<evidence type="ECO:0000259" key="4">
    <source>
        <dbReference type="PROSITE" id="PS50887"/>
    </source>
</evidence>
<feature type="transmembrane region" description="Helical" evidence="2">
    <location>
        <begin position="307"/>
        <end position="330"/>
    </location>
</feature>
<dbReference type="InterPro" id="IPR043128">
    <property type="entry name" value="Rev_trsase/Diguanyl_cyclase"/>
</dbReference>
<reference evidence="5 6" key="1">
    <citation type="submission" date="2022-08" db="EMBL/GenBank/DDBJ databases">
        <title>Reclassification of Massilia species as members of the genera Telluria, Duganella, Pseudoduganella, Mokoshia gen. nov. and Zemynaea gen. nov. using orthogonal and non-orthogonal genome-based approaches.</title>
        <authorList>
            <person name="Bowman J.P."/>
        </authorList>
    </citation>
    <scope>NUCLEOTIDE SEQUENCE [LARGE SCALE GENOMIC DNA]</scope>
    <source>
        <strain evidence="5 6">JCM 31606</strain>
    </source>
</reference>
<dbReference type="InterPro" id="IPR000160">
    <property type="entry name" value="GGDEF_dom"/>
</dbReference>
<dbReference type="InterPro" id="IPR052155">
    <property type="entry name" value="Biofilm_reg_signaling"/>
</dbReference>
<dbReference type="PROSITE" id="PS50883">
    <property type="entry name" value="EAL"/>
    <property type="match status" value="1"/>
</dbReference>
<dbReference type="EMBL" id="JANUGU010000007">
    <property type="protein sequence ID" value="MCS0660188.1"/>
    <property type="molecule type" value="Genomic_DNA"/>
</dbReference>
<dbReference type="Gene3D" id="3.20.20.450">
    <property type="entry name" value="EAL domain"/>
    <property type="match status" value="1"/>
</dbReference>
<evidence type="ECO:0000313" key="6">
    <source>
        <dbReference type="Proteomes" id="UP001204621"/>
    </source>
</evidence>
<protein>
    <submittedName>
        <fullName evidence="5">EAL domain-containing protein</fullName>
    </submittedName>
</protein>
<comment type="caution">
    <text evidence="5">The sequence shown here is derived from an EMBL/GenBank/DDBJ whole genome shotgun (WGS) entry which is preliminary data.</text>
</comment>
<evidence type="ECO:0000313" key="5">
    <source>
        <dbReference type="EMBL" id="MCS0660188.1"/>
    </source>
</evidence>
<dbReference type="PANTHER" id="PTHR44757:SF2">
    <property type="entry name" value="BIOFILM ARCHITECTURE MAINTENANCE PROTEIN MBAA"/>
    <property type="match status" value="1"/>
</dbReference>
<sequence length="913" mass="99502">MNAPQPMSPLTSGPPPASASKPRPGWARRLTPLLETHISLPPFALLLIVALWVVTFHMIRTERAAAEQGAREGARKLAETYEAQMARSLSGIDQTLKMLKYAVERDGPAPALATLRQRGLLPPAMLFVAAVADRHGVLVARSPSPPPGPPVDISHEPHFTMHRAADTGMPYASRASGDSMRHEPHLHFTRRLNDAKGGFAGIAIIVTDPAYFTSAYERSREGDHGMLGLVGDDGVVRAMRIGDQVSWGQHLPMALLKDGQVRLDTVAGDGTPRYLCARRLHGFGMYAIVGLDAKEAMAAFARRERTWLAAAATGTALLAILVALLSAWSWQAARARRSVRHAQETYAAASEASVDAFFVFRSVFGADGSIVDLEIEMANGRAEKMTGRSLDQLRGTRICELMPHYRRNGVFAAMARVARDGGVEQAEWLAEVGTMAGRWLHLRVVQVEGGAFAMISDINERKLAADRIVHMAHHDDLTGLPNRTMLRLRLTEAIVEAERKQECVALVFVDLDGFKLINDGLGHSAGDELLKVIGQRMQACLRRGDTLARFGGDEFVLLLPATRPDPQALAPLLDKLRHAVQEPAQVAGQSVQVSCSAGVVMYPRDGRDADTLLMNADAAMYRAKDGGRNNYRFYTRDMNARGEENLVLLDGLRQSLDASMADDGGAHGFTLLYQPKIELASGRMFGVEALLRWEHPEHGQIAPARFIGLAEDSGMIVDIGDWALRTACRQAMAWRAAGLPPITVSVNVSPRQFEERRLVERVAAALADSGLPPDGLELEVTETLIMRDLAQSIAKMRTLQQMGVSLSIDDFGTGYSSLSSLKSFPISRLKIDQTFVRELADNPGDQAIATAVISLGHKLKLRVIAEGVETEAQCAFLRAHGCDEMQGYLFSKPVPPERIAALLLEEPCQPEAA</sequence>
<keyword evidence="2" id="KW-1133">Transmembrane helix</keyword>
<dbReference type="CDD" id="cd12914">
    <property type="entry name" value="PDC1_DGC_like"/>
    <property type="match status" value="1"/>
</dbReference>
<dbReference type="CDD" id="cd01949">
    <property type="entry name" value="GGDEF"/>
    <property type="match status" value="1"/>
</dbReference>
<dbReference type="InterPro" id="IPR035965">
    <property type="entry name" value="PAS-like_dom_sf"/>
</dbReference>
<evidence type="ECO:0000256" key="2">
    <source>
        <dbReference type="SAM" id="Phobius"/>
    </source>
</evidence>
<gene>
    <name evidence="5" type="ORF">NX778_19120</name>
</gene>
<dbReference type="InterPro" id="IPR035919">
    <property type="entry name" value="EAL_sf"/>
</dbReference>
<keyword evidence="2" id="KW-0472">Membrane</keyword>
<dbReference type="Gene3D" id="3.30.450.20">
    <property type="entry name" value="PAS domain"/>
    <property type="match status" value="3"/>
</dbReference>
<evidence type="ECO:0000256" key="1">
    <source>
        <dbReference type="SAM" id="MobiDB-lite"/>
    </source>
</evidence>
<accession>A0ABT2D4D3</accession>
<dbReference type="CDD" id="cd12915">
    <property type="entry name" value="PDC2_DGC_like"/>
    <property type="match status" value="1"/>
</dbReference>
<dbReference type="Pfam" id="PF00563">
    <property type="entry name" value="EAL"/>
    <property type="match status" value="1"/>
</dbReference>
<dbReference type="InterPro" id="IPR029787">
    <property type="entry name" value="Nucleotide_cyclase"/>
</dbReference>
<dbReference type="NCBIfam" id="TIGR00254">
    <property type="entry name" value="GGDEF"/>
    <property type="match status" value="1"/>
</dbReference>
<dbReference type="SUPFAM" id="SSF55073">
    <property type="entry name" value="Nucleotide cyclase"/>
    <property type="match status" value="1"/>
</dbReference>
<dbReference type="Proteomes" id="UP001204621">
    <property type="component" value="Unassembled WGS sequence"/>
</dbReference>
<feature type="transmembrane region" description="Helical" evidence="2">
    <location>
        <begin position="38"/>
        <end position="59"/>
    </location>
</feature>
<proteinExistence type="predicted"/>
<dbReference type="CDD" id="cd01948">
    <property type="entry name" value="EAL"/>
    <property type="match status" value="1"/>
</dbReference>
<dbReference type="Pfam" id="PF00990">
    <property type="entry name" value="GGDEF"/>
    <property type="match status" value="1"/>
</dbReference>
<dbReference type="Gene3D" id="3.30.70.270">
    <property type="match status" value="1"/>
</dbReference>
<dbReference type="PANTHER" id="PTHR44757">
    <property type="entry name" value="DIGUANYLATE CYCLASE DGCP"/>
    <property type="match status" value="1"/>
</dbReference>
<dbReference type="SMART" id="SM00267">
    <property type="entry name" value="GGDEF"/>
    <property type="match status" value="1"/>
</dbReference>
<dbReference type="CDD" id="cd00130">
    <property type="entry name" value="PAS"/>
    <property type="match status" value="1"/>
</dbReference>
<dbReference type="InterPro" id="IPR000014">
    <property type="entry name" value="PAS"/>
</dbReference>
<keyword evidence="6" id="KW-1185">Reference proteome</keyword>
<feature type="region of interest" description="Disordered" evidence="1">
    <location>
        <begin position="1"/>
        <end position="24"/>
    </location>
</feature>
<organism evidence="5 6">
    <name type="scientific">Massilia terrae</name>
    <dbReference type="NCBI Taxonomy" id="1811224"/>
    <lineage>
        <taxon>Bacteria</taxon>
        <taxon>Pseudomonadati</taxon>
        <taxon>Pseudomonadota</taxon>
        <taxon>Betaproteobacteria</taxon>
        <taxon>Burkholderiales</taxon>
        <taxon>Oxalobacteraceae</taxon>
        <taxon>Telluria group</taxon>
        <taxon>Massilia</taxon>
    </lineage>
</organism>
<name>A0ABT2D4D3_9BURK</name>
<dbReference type="SUPFAM" id="SSF55785">
    <property type="entry name" value="PYP-like sensor domain (PAS domain)"/>
    <property type="match status" value="1"/>
</dbReference>
<dbReference type="SUPFAM" id="SSF141868">
    <property type="entry name" value="EAL domain-like"/>
    <property type="match status" value="1"/>
</dbReference>